<dbReference type="EMBL" id="CM047738">
    <property type="protein sequence ID" value="KAJ0047171.1"/>
    <property type="molecule type" value="Genomic_DNA"/>
</dbReference>
<comment type="caution">
    <text evidence="1">The sequence shown here is derived from an EMBL/GenBank/DDBJ whole genome shotgun (WGS) entry which is preliminary data.</text>
</comment>
<dbReference type="Proteomes" id="UP001163603">
    <property type="component" value="Chromosome 3"/>
</dbReference>
<sequence length="70" mass="8092">MVLQSVVDHHHEGEKCSQIIFQRNVCKSFLHEQIIFRRNVCKSFLLVTLSGYWSLAVEQKYANLSAKILG</sequence>
<reference evidence="2" key="1">
    <citation type="journal article" date="2023" name="G3 (Bethesda)">
        <title>Genome assembly and association tests identify interacting loci associated with vigor, precocity, and sex in interspecific pistachio rootstocks.</title>
        <authorList>
            <person name="Palmer W."/>
            <person name="Jacygrad E."/>
            <person name="Sagayaradj S."/>
            <person name="Cavanaugh K."/>
            <person name="Han R."/>
            <person name="Bertier L."/>
            <person name="Beede B."/>
            <person name="Kafkas S."/>
            <person name="Golino D."/>
            <person name="Preece J."/>
            <person name="Michelmore R."/>
        </authorList>
    </citation>
    <scope>NUCLEOTIDE SEQUENCE [LARGE SCALE GENOMIC DNA]</scope>
</reference>
<protein>
    <submittedName>
        <fullName evidence="1">Uncharacterized protein</fullName>
    </submittedName>
</protein>
<evidence type="ECO:0000313" key="1">
    <source>
        <dbReference type="EMBL" id="KAJ0047171.1"/>
    </source>
</evidence>
<keyword evidence="2" id="KW-1185">Reference proteome</keyword>
<organism evidence="1 2">
    <name type="scientific">Pistacia integerrima</name>
    <dbReference type="NCBI Taxonomy" id="434235"/>
    <lineage>
        <taxon>Eukaryota</taxon>
        <taxon>Viridiplantae</taxon>
        <taxon>Streptophyta</taxon>
        <taxon>Embryophyta</taxon>
        <taxon>Tracheophyta</taxon>
        <taxon>Spermatophyta</taxon>
        <taxon>Magnoliopsida</taxon>
        <taxon>eudicotyledons</taxon>
        <taxon>Gunneridae</taxon>
        <taxon>Pentapetalae</taxon>
        <taxon>rosids</taxon>
        <taxon>malvids</taxon>
        <taxon>Sapindales</taxon>
        <taxon>Anacardiaceae</taxon>
        <taxon>Pistacia</taxon>
    </lineage>
</organism>
<proteinExistence type="predicted"/>
<gene>
    <name evidence="1" type="ORF">Pint_05284</name>
</gene>
<evidence type="ECO:0000313" key="2">
    <source>
        <dbReference type="Proteomes" id="UP001163603"/>
    </source>
</evidence>
<accession>A0ACC0ZA95</accession>
<name>A0ACC0ZA95_9ROSI</name>